<gene>
    <name evidence="8" type="ORF">SAMN05443999_10647</name>
</gene>
<dbReference type="PANTHER" id="PTHR30065:SF1">
    <property type="entry name" value="SURFACE PRESENTATION OF ANTIGENS PROTEIN SPAR"/>
    <property type="match status" value="1"/>
</dbReference>
<keyword evidence="4 7" id="KW-0812">Transmembrane</keyword>
<evidence type="ECO:0000256" key="5">
    <source>
        <dbReference type="ARBA" id="ARBA00022989"/>
    </source>
</evidence>
<dbReference type="Proteomes" id="UP000199582">
    <property type="component" value="Unassembled WGS sequence"/>
</dbReference>
<feature type="transmembrane region" description="Helical" evidence="7">
    <location>
        <begin position="178"/>
        <end position="201"/>
    </location>
</feature>
<keyword evidence="3" id="KW-1003">Cell membrane</keyword>
<evidence type="ECO:0000256" key="4">
    <source>
        <dbReference type="ARBA" id="ARBA00022692"/>
    </source>
</evidence>
<keyword evidence="6 7" id="KW-0472">Membrane</keyword>
<comment type="subcellular location">
    <subcellularLocation>
        <location evidence="1">Cell membrane</location>
        <topology evidence="1">Multi-pass membrane protein</topology>
    </subcellularLocation>
</comment>
<evidence type="ECO:0000256" key="1">
    <source>
        <dbReference type="ARBA" id="ARBA00004651"/>
    </source>
</evidence>
<dbReference type="PANTHER" id="PTHR30065">
    <property type="entry name" value="FLAGELLAR BIOSYNTHETIC PROTEIN FLIR"/>
    <property type="match status" value="1"/>
</dbReference>
<sequence>MTGLDEALRLSQDIIWLHFIVFLRVGPIIALFPGFGEQSVPVRIKLALALAMTTVVAPAIAPEIPAASHETTHLTRFVLAETTLGTFLGIGIRLFLLALQTAGSIAAQSTSLSQILGNTGATPLPAMGFVLVTGALALAMMLDLHVRLAEMTVLSYRILPVARMPDAGILAQWGIGRVAHAFGLAFTLAAPFVIVSVLYNLTLGIINRAMPQLMVVFVGAPVITGAALFLLMLLAPTMIAIWVEALQAFIVNPLGTR</sequence>
<dbReference type="EMBL" id="FOAG01000006">
    <property type="protein sequence ID" value="SEL54553.1"/>
    <property type="molecule type" value="Genomic_DNA"/>
</dbReference>
<keyword evidence="8" id="KW-0966">Cell projection</keyword>
<evidence type="ECO:0000313" key="8">
    <source>
        <dbReference type="EMBL" id="SEL54553.1"/>
    </source>
</evidence>
<keyword evidence="9" id="KW-1185">Reference proteome</keyword>
<evidence type="ECO:0000256" key="2">
    <source>
        <dbReference type="ARBA" id="ARBA00009772"/>
    </source>
</evidence>
<comment type="similarity">
    <text evidence="2">Belongs to the FliR/MopE/SpaR family.</text>
</comment>
<dbReference type="PRINTS" id="PR00953">
    <property type="entry name" value="TYPE3IMRPROT"/>
</dbReference>
<protein>
    <submittedName>
        <fullName evidence="8">Flagellar biosynthetic protein FliR</fullName>
    </submittedName>
</protein>
<organism evidence="8 9">
    <name type="scientific">Roseovarius azorensis</name>
    <dbReference type="NCBI Taxonomy" id="1287727"/>
    <lineage>
        <taxon>Bacteria</taxon>
        <taxon>Pseudomonadati</taxon>
        <taxon>Pseudomonadota</taxon>
        <taxon>Alphaproteobacteria</taxon>
        <taxon>Rhodobacterales</taxon>
        <taxon>Roseobacteraceae</taxon>
        <taxon>Roseovarius</taxon>
    </lineage>
</organism>
<dbReference type="GO" id="GO:0005886">
    <property type="term" value="C:plasma membrane"/>
    <property type="evidence" value="ECO:0007669"/>
    <property type="project" value="UniProtKB-SubCell"/>
</dbReference>
<name>A0A1H7R2Z7_9RHOB</name>
<evidence type="ECO:0000256" key="7">
    <source>
        <dbReference type="SAM" id="Phobius"/>
    </source>
</evidence>
<dbReference type="GO" id="GO:0006605">
    <property type="term" value="P:protein targeting"/>
    <property type="evidence" value="ECO:0007669"/>
    <property type="project" value="InterPro"/>
</dbReference>
<proteinExistence type="inferred from homology"/>
<dbReference type="InterPro" id="IPR002010">
    <property type="entry name" value="T3SS_IM_R"/>
</dbReference>
<dbReference type="OrthoDB" id="9779817at2"/>
<accession>A0A1H7R2Z7</accession>
<evidence type="ECO:0000256" key="3">
    <source>
        <dbReference type="ARBA" id="ARBA00022475"/>
    </source>
</evidence>
<feature type="transmembrane region" description="Helical" evidence="7">
    <location>
        <begin position="46"/>
        <end position="65"/>
    </location>
</feature>
<evidence type="ECO:0000313" key="9">
    <source>
        <dbReference type="Proteomes" id="UP000199582"/>
    </source>
</evidence>
<feature type="transmembrane region" description="Helical" evidence="7">
    <location>
        <begin position="120"/>
        <end position="142"/>
    </location>
</feature>
<feature type="transmembrane region" description="Helical" evidence="7">
    <location>
        <begin position="14"/>
        <end position="34"/>
    </location>
</feature>
<keyword evidence="8" id="KW-0969">Cilium</keyword>
<dbReference type="RefSeq" id="WP_093036165.1">
    <property type="nucleotide sequence ID" value="NZ_FOAG01000006.1"/>
</dbReference>
<reference evidence="8 9" key="1">
    <citation type="submission" date="2016-10" db="EMBL/GenBank/DDBJ databases">
        <authorList>
            <person name="de Groot N.N."/>
        </authorList>
    </citation>
    <scope>NUCLEOTIDE SEQUENCE [LARGE SCALE GENOMIC DNA]</scope>
    <source>
        <strain evidence="8 9">DSM 100674</strain>
    </source>
</reference>
<dbReference type="Pfam" id="PF01311">
    <property type="entry name" value="Bac_export_1"/>
    <property type="match status" value="1"/>
</dbReference>
<feature type="transmembrane region" description="Helical" evidence="7">
    <location>
        <begin position="213"/>
        <end position="243"/>
    </location>
</feature>
<keyword evidence="8" id="KW-0282">Flagellum</keyword>
<feature type="transmembrane region" description="Helical" evidence="7">
    <location>
        <begin position="77"/>
        <end position="99"/>
    </location>
</feature>
<keyword evidence="5 7" id="KW-1133">Transmembrane helix</keyword>
<dbReference type="STRING" id="1287727.SAMN05443999_10647"/>
<dbReference type="AlphaFoldDB" id="A0A1H7R2Z7"/>
<evidence type="ECO:0000256" key="6">
    <source>
        <dbReference type="ARBA" id="ARBA00023136"/>
    </source>
</evidence>